<dbReference type="InterPro" id="IPR007863">
    <property type="entry name" value="Peptidase_M16_C"/>
</dbReference>
<dbReference type="InterPro" id="IPR011765">
    <property type="entry name" value="Pept_M16_N"/>
</dbReference>
<organism evidence="6 7">
    <name type="scientific">Bacteroides finegoldii</name>
    <dbReference type="NCBI Taxonomy" id="338188"/>
    <lineage>
        <taxon>Bacteria</taxon>
        <taxon>Pseudomonadati</taxon>
        <taxon>Bacteroidota</taxon>
        <taxon>Bacteroidia</taxon>
        <taxon>Bacteroidales</taxon>
        <taxon>Bacteroidaceae</taxon>
        <taxon>Bacteroides</taxon>
    </lineage>
</organism>
<evidence type="ECO:0000256" key="2">
    <source>
        <dbReference type="ARBA" id="ARBA00007261"/>
    </source>
</evidence>
<evidence type="ECO:0000313" key="7">
    <source>
        <dbReference type="Proteomes" id="UP000095517"/>
    </source>
</evidence>
<name>A0A173ZYX3_9BACE</name>
<comment type="cofactor">
    <cofactor evidence="1">
        <name>Zn(2+)</name>
        <dbReference type="ChEBI" id="CHEBI:29105"/>
    </cofactor>
</comment>
<dbReference type="AlphaFoldDB" id="A0A173ZYX3"/>
<dbReference type="GO" id="GO:0004222">
    <property type="term" value="F:metalloendopeptidase activity"/>
    <property type="evidence" value="ECO:0007669"/>
    <property type="project" value="InterPro"/>
</dbReference>
<protein>
    <submittedName>
        <fullName evidence="6">Zinc protease ymxG</fullName>
    </submittedName>
</protein>
<dbReference type="RefSeq" id="WP_055278542.1">
    <property type="nucleotide sequence ID" value="NZ_CABIXA010000004.1"/>
</dbReference>
<feature type="domain" description="Peptidase M16 N-terminal" evidence="4">
    <location>
        <begin position="21"/>
        <end position="158"/>
    </location>
</feature>
<dbReference type="Pfam" id="PF05193">
    <property type="entry name" value="Peptidase_M16_C"/>
    <property type="match status" value="1"/>
</dbReference>
<accession>A0A173ZYX3</accession>
<dbReference type="PANTHER" id="PTHR11851:SF49">
    <property type="entry name" value="MITOCHONDRIAL-PROCESSING PEPTIDASE SUBUNIT ALPHA"/>
    <property type="match status" value="1"/>
</dbReference>
<dbReference type="EMBL" id="CYZH01000004">
    <property type="protein sequence ID" value="CUN81424.1"/>
    <property type="molecule type" value="Genomic_DNA"/>
</dbReference>
<gene>
    <name evidence="6" type="ORF">ERS852397_00868</name>
</gene>
<dbReference type="GO" id="GO:0046872">
    <property type="term" value="F:metal ion binding"/>
    <property type="evidence" value="ECO:0007669"/>
    <property type="project" value="InterPro"/>
</dbReference>
<dbReference type="GO" id="GO:0006508">
    <property type="term" value="P:proteolysis"/>
    <property type="evidence" value="ECO:0007669"/>
    <property type="project" value="UniProtKB-KW"/>
</dbReference>
<keyword evidence="6" id="KW-0645">Protease</keyword>
<comment type="similarity">
    <text evidence="2 3">Belongs to the peptidase M16 family.</text>
</comment>
<dbReference type="Gene3D" id="3.30.830.10">
    <property type="entry name" value="Metalloenzyme, LuxS/M16 peptidase-like"/>
    <property type="match status" value="2"/>
</dbReference>
<proteinExistence type="inferred from homology"/>
<sequence>MHYNEYTLPNGLRIIHEPTLSKVAYCGFAIDAGTRDEAEHEQGMAHFVEHLIFKGTEKRKAWHILNRMENVGGDLNAYTNKEETVVYSAFLTEHLERALELLGDIVFHSTFPQHEIEKETEVIIDEIQSYEDTPSELIFDDFEDMIFRNHPLGRNILGKPELLRSFRTEDVLSFTRRFYQPGNMVFFVQGQYDFRRIIRLAEKYLSDVPAGEVNSRRVPPPLYAPEHLMVAKDTHQAHVMIGSRGYNAYDDKRTALYLLNNILGGPGMNSKLNVSLRERRGLVYNVESNLTSYTDTGAFCIYFGTDVEDMDTCLKLTYKELKRMRDTKMTSSQLAAAKKQLIGQIGVASDNFENNALGMAKTYLHYHKYESSELVFKRIEALTAEQLLEVSNEMFAEEYLSTLIYK</sequence>
<dbReference type="Pfam" id="PF00675">
    <property type="entry name" value="Peptidase_M16"/>
    <property type="match status" value="1"/>
</dbReference>
<dbReference type="InterPro" id="IPR050361">
    <property type="entry name" value="MPP/UQCRC_Complex"/>
</dbReference>
<feature type="domain" description="Peptidase M16 C-terminal" evidence="5">
    <location>
        <begin position="168"/>
        <end position="341"/>
    </location>
</feature>
<dbReference type="Proteomes" id="UP000095517">
    <property type="component" value="Unassembled WGS sequence"/>
</dbReference>
<dbReference type="InterPro" id="IPR001431">
    <property type="entry name" value="Pept_M16_Zn_BS"/>
</dbReference>
<evidence type="ECO:0000256" key="3">
    <source>
        <dbReference type="RuleBase" id="RU004447"/>
    </source>
</evidence>
<evidence type="ECO:0000313" key="6">
    <source>
        <dbReference type="EMBL" id="CUN81424.1"/>
    </source>
</evidence>
<evidence type="ECO:0000256" key="1">
    <source>
        <dbReference type="ARBA" id="ARBA00001947"/>
    </source>
</evidence>
<reference evidence="6 7" key="1">
    <citation type="submission" date="2015-09" db="EMBL/GenBank/DDBJ databases">
        <authorList>
            <consortium name="Pathogen Informatics"/>
        </authorList>
    </citation>
    <scope>NUCLEOTIDE SEQUENCE [LARGE SCALE GENOMIC DNA]</scope>
    <source>
        <strain evidence="6 7">2789STDY5608840</strain>
    </source>
</reference>
<evidence type="ECO:0000259" key="4">
    <source>
        <dbReference type="Pfam" id="PF00675"/>
    </source>
</evidence>
<dbReference type="InterPro" id="IPR011249">
    <property type="entry name" value="Metalloenz_LuxS/M16"/>
</dbReference>
<dbReference type="PANTHER" id="PTHR11851">
    <property type="entry name" value="METALLOPROTEASE"/>
    <property type="match status" value="1"/>
</dbReference>
<dbReference type="PROSITE" id="PS00143">
    <property type="entry name" value="INSULINASE"/>
    <property type="match status" value="1"/>
</dbReference>
<dbReference type="SUPFAM" id="SSF63411">
    <property type="entry name" value="LuxS/MPP-like metallohydrolase"/>
    <property type="match status" value="2"/>
</dbReference>
<keyword evidence="6" id="KW-0378">Hydrolase</keyword>
<evidence type="ECO:0000259" key="5">
    <source>
        <dbReference type="Pfam" id="PF05193"/>
    </source>
</evidence>
<dbReference type="STRING" id="338188.ERS852397_00868"/>